<dbReference type="GO" id="GO:0008168">
    <property type="term" value="F:methyltransferase activity"/>
    <property type="evidence" value="ECO:0007669"/>
    <property type="project" value="UniProtKB-KW"/>
</dbReference>
<dbReference type="AlphaFoldDB" id="A0A853IE19"/>
<proteinExistence type="predicted"/>
<sequence length="266" mass="30062">MSKQQQNNQNDNGQGAQQWNQLASIADYFLHFGLNPDLALEIKQQLLNQWEYQYALLLGCSGGEIQGIFQQADNAHWVGVDYAQLMLALSQKSNQIAADAAKLPLKNRSMDLIVVATGILDHINDQAVIKILAQCYQASKQDGQILLCYHHYSQTLLKQLWWLGAFKGKIIHQQQLNRCFVIASYMRKVLSKAATKFSLLDLGKDLELLCNERQLDFKQIISCLPSKHYVRSRKALQQLAKQAGWQLSPVDLESKALLVLSGYKTS</sequence>
<accession>A0A853IE19</accession>
<dbReference type="RefSeq" id="WP_180570790.1">
    <property type="nucleotide sequence ID" value="NZ_JACCKB010000050.1"/>
</dbReference>
<keyword evidence="3" id="KW-1185">Reference proteome</keyword>
<dbReference type="Proteomes" id="UP000569732">
    <property type="component" value="Unassembled WGS sequence"/>
</dbReference>
<protein>
    <submittedName>
        <fullName evidence="2">Class I SAM-dependent methyltransferase</fullName>
    </submittedName>
</protein>
<evidence type="ECO:0000313" key="2">
    <source>
        <dbReference type="EMBL" id="NYZ68788.1"/>
    </source>
</evidence>
<gene>
    <name evidence="2" type="ORF">H0A36_22480</name>
</gene>
<feature type="domain" description="Methyltransferase" evidence="1">
    <location>
        <begin position="56"/>
        <end position="143"/>
    </location>
</feature>
<dbReference type="Pfam" id="PF13649">
    <property type="entry name" value="Methyltransf_25"/>
    <property type="match status" value="1"/>
</dbReference>
<dbReference type="InterPro" id="IPR041698">
    <property type="entry name" value="Methyltransf_25"/>
</dbReference>
<evidence type="ECO:0000313" key="3">
    <source>
        <dbReference type="Proteomes" id="UP000569732"/>
    </source>
</evidence>
<dbReference type="SUPFAM" id="SSF53335">
    <property type="entry name" value="S-adenosyl-L-methionine-dependent methyltransferases"/>
    <property type="match status" value="1"/>
</dbReference>
<dbReference type="GO" id="GO:0032259">
    <property type="term" value="P:methylation"/>
    <property type="evidence" value="ECO:0007669"/>
    <property type="project" value="UniProtKB-KW"/>
</dbReference>
<evidence type="ECO:0000259" key="1">
    <source>
        <dbReference type="Pfam" id="PF13649"/>
    </source>
</evidence>
<dbReference type="CDD" id="cd02440">
    <property type="entry name" value="AdoMet_MTases"/>
    <property type="match status" value="1"/>
</dbReference>
<keyword evidence="2" id="KW-0808">Transferase</keyword>
<organism evidence="2 3">
    <name type="scientific">Spartinivicinus marinus</name>
    <dbReference type="NCBI Taxonomy" id="2994442"/>
    <lineage>
        <taxon>Bacteria</taxon>
        <taxon>Pseudomonadati</taxon>
        <taxon>Pseudomonadota</taxon>
        <taxon>Gammaproteobacteria</taxon>
        <taxon>Oceanospirillales</taxon>
        <taxon>Zooshikellaceae</taxon>
        <taxon>Spartinivicinus</taxon>
    </lineage>
</organism>
<dbReference type="EMBL" id="JACCKB010000050">
    <property type="protein sequence ID" value="NYZ68788.1"/>
    <property type="molecule type" value="Genomic_DNA"/>
</dbReference>
<name>A0A853IE19_9GAMM</name>
<comment type="caution">
    <text evidence="2">The sequence shown here is derived from an EMBL/GenBank/DDBJ whole genome shotgun (WGS) entry which is preliminary data.</text>
</comment>
<dbReference type="Gene3D" id="3.40.50.150">
    <property type="entry name" value="Vaccinia Virus protein VP39"/>
    <property type="match status" value="1"/>
</dbReference>
<keyword evidence="2" id="KW-0489">Methyltransferase</keyword>
<dbReference type="InterPro" id="IPR029063">
    <property type="entry name" value="SAM-dependent_MTases_sf"/>
</dbReference>
<reference evidence="2 3" key="1">
    <citation type="submission" date="2020-07" db="EMBL/GenBank/DDBJ databases">
        <title>Endozoicomonas sp. nov., isolated from sediment.</title>
        <authorList>
            <person name="Gu T."/>
        </authorList>
    </citation>
    <scope>NUCLEOTIDE SEQUENCE [LARGE SCALE GENOMIC DNA]</scope>
    <source>
        <strain evidence="2 3">SM1973</strain>
    </source>
</reference>